<dbReference type="InterPro" id="IPR037250">
    <property type="entry name" value="NEAT_dom_sf"/>
</dbReference>
<dbReference type="PANTHER" id="PTHR37824:SF1">
    <property type="entry name" value="IRON-REGULATED SURFACE DETERMINANT PROTEIN C"/>
    <property type="match status" value="1"/>
</dbReference>
<dbReference type="Gene3D" id="2.60.40.1850">
    <property type="match status" value="1"/>
</dbReference>
<dbReference type="Proteomes" id="UP000093482">
    <property type="component" value="Unassembled WGS sequence"/>
</dbReference>
<feature type="chain" id="PRO_5008649367" description="NEAT domain-containing protein" evidence="7">
    <location>
        <begin position="27"/>
        <end position="249"/>
    </location>
</feature>
<feature type="domain" description="NEAT" evidence="8">
    <location>
        <begin position="28"/>
        <end position="143"/>
    </location>
</feature>
<evidence type="ECO:0000256" key="1">
    <source>
        <dbReference type="ARBA" id="ARBA00004168"/>
    </source>
</evidence>
<dbReference type="InterPro" id="IPR006635">
    <property type="entry name" value="NEAT_dom"/>
</dbReference>
<evidence type="ECO:0000256" key="5">
    <source>
        <dbReference type="ARBA" id="ARBA00023088"/>
    </source>
</evidence>
<dbReference type="CDD" id="cd06920">
    <property type="entry name" value="NEAT"/>
    <property type="match status" value="1"/>
</dbReference>
<dbReference type="InterPro" id="IPR050436">
    <property type="entry name" value="IsdA"/>
</dbReference>
<keyword evidence="4 7" id="KW-0732">Signal</keyword>
<evidence type="ECO:0000313" key="9">
    <source>
        <dbReference type="EMBL" id="OCS93714.1"/>
    </source>
</evidence>
<reference evidence="9 10" key="1">
    <citation type="submission" date="2016-07" db="EMBL/GenBank/DDBJ databases">
        <title>Caryophanon latum genome sequencing.</title>
        <authorList>
            <person name="Verma A."/>
            <person name="Pal Y."/>
            <person name="Krishnamurthi S."/>
        </authorList>
    </citation>
    <scope>NUCLEOTIDE SEQUENCE [LARGE SCALE GENOMIC DNA]</scope>
    <source>
        <strain evidence="9 10">DSM 14151</strain>
    </source>
</reference>
<feature type="compositionally biased region" description="Low complexity" evidence="6">
    <location>
        <begin position="191"/>
        <end position="215"/>
    </location>
</feature>
<organism evidence="9 10">
    <name type="scientific">Caryophanon latum</name>
    <dbReference type="NCBI Taxonomy" id="33977"/>
    <lineage>
        <taxon>Bacteria</taxon>
        <taxon>Bacillati</taxon>
        <taxon>Bacillota</taxon>
        <taxon>Bacilli</taxon>
        <taxon>Bacillales</taxon>
        <taxon>Caryophanaceae</taxon>
        <taxon>Caryophanon</taxon>
    </lineage>
</organism>
<keyword evidence="2" id="KW-0134">Cell wall</keyword>
<protein>
    <recommendedName>
        <fullName evidence="8">NEAT domain-containing protein</fullName>
    </recommendedName>
</protein>
<comment type="subcellular location">
    <subcellularLocation>
        <location evidence="1">Secreted</location>
        <location evidence="1">Cell wall</location>
        <topology evidence="1">Peptidoglycan-anchor</topology>
    </subcellularLocation>
</comment>
<dbReference type="EMBL" id="MATO01000006">
    <property type="protein sequence ID" value="OCS93714.1"/>
    <property type="molecule type" value="Genomic_DNA"/>
</dbReference>
<dbReference type="Pfam" id="PF05031">
    <property type="entry name" value="NEAT"/>
    <property type="match status" value="1"/>
</dbReference>
<evidence type="ECO:0000313" key="10">
    <source>
        <dbReference type="Proteomes" id="UP000093482"/>
    </source>
</evidence>
<evidence type="ECO:0000259" key="8">
    <source>
        <dbReference type="PROSITE" id="PS50978"/>
    </source>
</evidence>
<name>A0A1C0Z2P3_9BACL</name>
<gene>
    <name evidence="9" type="ORF">A6K76_04815</name>
</gene>
<dbReference type="SMART" id="SM00725">
    <property type="entry name" value="NEAT"/>
    <property type="match status" value="1"/>
</dbReference>
<evidence type="ECO:0000256" key="2">
    <source>
        <dbReference type="ARBA" id="ARBA00022512"/>
    </source>
</evidence>
<proteinExistence type="predicted"/>
<evidence type="ECO:0000256" key="7">
    <source>
        <dbReference type="SAM" id="SignalP"/>
    </source>
</evidence>
<evidence type="ECO:0000256" key="4">
    <source>
        <dbReference type="ARBA" id="ARBA00022729"/>
    </source>
</evidence>
<dbReference type="SUPFAM" id="SSF158911">
    <property type="entry name" value="NEAT domain-like"/>
    <property type="match status" value="1"/>
</dbReference>
<dbReference type="PANTHER" id="PTHR37824">
    <property type="entry name" value="IRON-REGULATED SURFACE DETERMINANT PROTEIN C"/>
    <property type="match status" value="1"/>
</dbReference>
<dbReference type="RefSeq" id="WP_066461626.1">
    <property type="nucleotide sequence ID" value="NZ_MATO01000006.1"/>
</dbReference>
<feature type="signal peptide" evidence="7">
    <location>
        <begin position="1"/>
        <end position="26"/>
    </location>
</feature>
<sequence length="249" mass="26950">MLKKVIVSCIAFLVCVAFYLPNTSHAKLADGVYTIEYQVNAYGKDSPSVGNDYFLKPAKLTVKDGKMTAEMTVKNAAWVVKLEPPGYKLINENKAADQRTFQMDVAALNKAIVVPMRIEIPNLEYYHSYNVDFVFDEAKAKKTGDVVASTKPVTTTPAVSTTTAATSSATAEVAKQLQEAQKKAEAKPIESTSTTKPATTSTTAKTTAATTTTKTQVKNPQTSDELPYVALLLLVASAFVIVRLRKQTA</sequence>
<accession>A0A1C0Z2P3</accession>
<comment type="caution">
    <text evidence="9">The sequence shown here is derived from an EMBL/GenBank/DDBJ whole genome shotgun (WGS) entry which is preliminary data.</text>
</comment>
<feature type="region of interest" description="Disordered" evidence="6">
    <location>
        <begin position="178"/>
        <end position="221"/>
    </location>
</feature>
<dbReference type="AlphaFoldDB" id="A0A1C0Z2P3"/>
<keyword evidence="10" id="KW-1185">Reference proteome</keyword>
<keyword evidence="5" id="KW-0572">Peptidoglycan-anchor</keyword>
<keyword evidence="3" id="KW-0964">Secreted</keyword>
<dbReference type="PROSITE" id="PS50978">
    <property type="entry name" value="NEAT"/>
    <property type="match status" value="1"/>
</dbReference>
<evidence type="ECO:0000256" key="6">
    <source>
        <dbReference type="SAM" id="MobiDB-lite"/>
    </source>
</evidence>
<evidence type="ECO:0000256" key="3">
    <source>
        <dbReference type="ARBA" id="ARBA00022525"/>
    </source>
</evidence>